<evidence type="ECO:0000313" key="1">
    <source>
        <dbReference type="EMBL" id="PIE34020.1"/>
    </source>
</evidence>
<dbReference type="EMBL" id="PDSK01000092">
    <property type="protein sequence ID" value="PIE34020.1"/>
    <property type="molecule type" value="Genomic_DNA"/>
</dbReference>
<gene>
    <name evidence="1" type="ORF">CSA56_08875</name>
</gene>
<evidence type="ECO:0000313" key="2">
    <source>
        <dbReference type="Proteomes" id="UP000230821"/>
    </source>
</evidence>
<proteinExistence type="predicted"/>
<reference evidence="1 2" key="1">
    <citation type="submission" date="2017-10" db="EMBL/GenBank/DDBJ databases">
        <title>Novel microbial diversity and functional potential in the marine mammal oral microbiome.</title>
        <authorList>
            <person name="Dudek N.K."/>
            <person name="Sun C.L."/>
            <person name="Burstein D."/>
            <person name="Kantor R.S."/>
            <person name="Aliaga Goltsman D.S."/>
            <person name="Bik E.M."/>
            <person name="Thomas B.C."/>
            <person name="Banfield J.F."/>
            <person name="Relman D.A."/>
        </authorList>
    </citation>
    <scope>NUCLEOTIDE SEQUENCE [LARGE SCALE GENOMIC DNA]</scope>
    <source>
        <strain evidence="1">DOLJORAL78_47_16</strain>
    </source>
</reference>
<organism evidence="1 2">
    <name type="scientific">candidate division KSB3 bacterium</name>
    <dbReference type="NCBI Taxonomy" id="2044937"/>
    <lineage>
        <taxon>Bacteria</taxon>
        <taxon>candidate division KSB3</taxon>
    </lineage>
</organism>
<dbReference type="AlphaFoldDB" id="A0A2G6KF48"/>
<protein>
    <submittedName>
        <fullName evidence="1">Uncharacterized protein</fullName>
    </submittedName>
</protein>
<name>A0A2G6KF48_9BACT</name>
<dbReference type="Proteomes" id="UP000230821">
    <property type="component" value="Unassembled WGS sequence"/>
</dbReference>
<accession>A0A2G6KF48</accession>
<sequence length="101" mass="11532">MVWYRDVRVDRVLVVIANDPAHLHRVFIATAGLSYIDWPDERFLSSIFLRKSCWRGNSSAEITKETNDTTGATVLDDAVMSCVSFLSQYVMIFCEGFKKYG</sequence>
<comment type="caution">
    <text evidence="1">The sequence shown here is derived from an EMBL/GenBank/DDBJ whole genome shotgun (WGS) entry which is preliminary data.</text>
</comment>